<comment type="similarity">
    <text evidence="4">Belongs to the GART family.</text>
</comment>
<evidence type="ECO:0000256" key="2">
    <source>
        <dbReference type="ARBA" id="ARBA00022679"/>
    </source>
</evidence>
<reference evidence="6" key="1">
    <citation type="submission" date="2019-10" db="EMBL/GenBank/DDBJ databases">
        <authorList>
            <consortium name="Genoscope - CEA"/>
            <person name="William W."/>
        </authorList>
    </citation>
    <scope>NUCLEOTIDE SEQUENCE [LARGE SCALE GENOMIC DNA]</scope>
    <source>
        <strain evidence="6">BBR_PRJEB10994</strain>
    </source>
</reference>
<dbReference type="GO" id="GO:0006189">
    <property type="term" value="P:'de novo' IMP biosynthetic process"/>
    <property type="evidence" value="ECO:0007669"/>
    <property type="project" value="UniProtKB-UniRule"/>
</dbReference>
<dbReference type="CDD" id="cd08645">
    <property type="entry name" value="FMT_core_GART"/>
    <property type="match status" value="1"/>
</dbReference>
<dbReference type="AlphaFoldDB" id="A0A7Z9BS85"/>
<dbReference type="GO" id="GO:0004644">
    <property type="term" value="F:phosphoribosylglycinamide formyltransferase activity"/>
    <property type="evidence" value="ECO:0007669"/>
    <property type="project" value="UniProtKB-UniRule"/>
</dbReference>
<dbReference type="InterPro" id="IPR004607">
    <property type="entry name" value="GART"/>
</dbReference>
<dbReference type="EC" id="2.1.2.2" evidence="4"/>
<dbReference type="PANTHER" id="PTHR43369">
    <property type="entry name" value="PHOSPHORIBOSYLGLYCINAMIDE FORMYLTRANSFERASE"/>
    <property type="match status" value="1"/>
</dbReference>
<comment type="caution">
    <text evidence="6">The sequence shown here is derived from an EMBL/GenBank/DDBJ whole genome shotgun (WGS) entry which is preliminary data.</text>
</comment>
<comment type="function">
    <text evidence="4">Catalyzes the transfer of a formyl group from 10-formyltetrahydrofolate to 5-phospho-ribosyl-glycinamide (GAR), producing 5-phospho-ribosyl-N-formylglycinamide (FGAR) and tetrahydrofolate.</text>
</comment>
<feature type="domain" description="Formyl transferase N-terminal" evidence="5">
    <location>
        <begin position="43"/>
        <end position="222"/>
    </location>
</feature>
<evidence type="ECO:0000256" key="1">
    <source>
        <dbReference type="ARBA" id="ARBA00005054"/>
    </source>
</evidence>
<evidence type="ECO:0000259" key="5">
    <source>
        <dbReference type="Pfam" id="PF00551"/>
    </source>
</evidence>
<comment type="catalytic activity">
    <reaction evidence="4">
        <text>N(1)-(5-phospho-beta-D-ribosyl)glycinamide + (6R)-10-formyltetrahydrofolate = N(2)-formyl-N(1)-(5-phospho-beta-D-ribosyl)glycinamide + (6S)-5,6,7,8-tetrahydrofolate + H(+)</text>
        <dbReference type="Rhea" id="RHEA:15053"/>
        <dbReference type="ChEBI" id="CHEBI:15378"/>
        <dbReference type="ChEBI" id="CHEBI:57453"/>
        <dbReference type="ChEBI" id="CHEBI:143788"/>
        <dbReference type="ChEBI" id="CHEBI:147286"/>
        <dbReference type="ChEBI" id="CHEBI:195366"/>
        <dbReference type="EC" id="2.1.2.2"/>
    </reaction>
</comment>
<dbReference type="PANTHER" id="PTHR43369:SF2">
    <property type="entry name" value="PHOSPHORIBOSYLGLYCINAMIDE FORMYLTRANSFERASE"/>
    <property type="match status" value="1"/>
</dbReference>
<keyword evidence="3 4" id="KW-0658">Purine biosynthesis</keyword>
<feature type="binding site" evidence="4">
    <location>
        <begin position="52"/>
        <end position="54"/>
    </location>
    <ligand>
        <name>N(1)-(5-phospho-beta-D-ribosyl)glycinamide</name>
        <dbReference type="ChEBI" id="CHEBI:143788"/>
    </ligand>
</feature>
<feature type="binding site" evidence="4">
    <location>
        <position position="147"/>
    </location>
    <ligand>
        <name>(6R)-10-formyltetrahydrofolate</name>
        <dbReference type="ChEBI" id="CHEBI:195366"/>
    </ligand>
</feature>
<evidence type="ECO:0000313" key="6">
    <source>
        <dbReference type="EMBL" id="VXD21575.1"/>
    </source>
</evidence>
<feature type="binding site" evidence="4">
    <location>
        <position position="105"/>
    </location>
    <ligand>
        <name>(6R)-10-formyltetrahydrofolate</name>
        <dbReference type="ChEBI" id="CHEBI:195366"/>
    </ligand>
</feature>
<dbReference type="NCBIfam" id="TIGR00639">
    <property type="entry name" value="PurN"/>
    <property type="match status" value="1"/>
</dbReference>
<dbReference type="EMBL" id="CZCS02000198">
    <property type="protein sequence ID" value="VXD21575.1"/>
    <property type="molecule type" value="Genomic_DNA"/>
</dbReference>
<accession>A0A7Z9BS85</accession>
<feature type="site" description="Raises pKa of active site His" evidence="4">
    <location>
        <position position="185"/>
    </location>
</feature>
<dbReference type="UniPathway" id="UPA00074">
    <property type="reaction ID" value="UER00126"/>
</dbReference>
<keyword evidence="2 4" id="KW-0808">Transferase</keyword>
<dbReference type="Proteomes" id="UP000182190">
    <property type="component" value="Unassembled WGS sequence"/>
</dbReference>
<comment type="pathway">
    <text evidence="1 4">Purine metabolism; IMP biosynthesis via de novo pathway; N(2)-formyl-N(1)-(5-phospho-D-ribosyl)glycinamide from N(1)-(5-phospho-D-ribosyl)glycinamide (10-formyl THF route): step 1/1.</text>
</comment>
<feature type="active site" description="Proton donor" evidence="4">
    <location>
        <position position="149"/>
    </location>
</feature>
<dbReference type="GO" id="GO:0005829">
    <property type="term" value="C:cytosol"/>
    <property type="evidence" value="ECO:0007669"/>
    <property type="project" value="TreeGrafter"/>
</dbReference>
<organism evidence="6 7">
    <name type="scientific">Planktothrix paucivesiculata PCC 9631</name>
    <dbReference type="NCBI Taxonomy" id="671071"/>
    <lineage>
        <taxon>Bacteria</taxon>
        <taxon>Bacillati</taxon>
        <taxon>Cyanobacteriota</taxon>
        <taxon>Cyanophyceae</taxon>
        <taxon>Oscillatoriophycideae</taxon>
        <taxon>Oscillatoriales</taxon>
        <taxon>Microcoleaceae</taxon>
        <taxon>Planktothrix</taxon>
    </lineage>
</organism>
<feature type="binding site" evidence="4">
    <location>
        <begin position="130"/>
        <end position="133"/>
    </location>
    <ligand>
        <name>(6R)-10-formyltetrahydrofolate</name>
        <dbReference type="ChEBI" id="CHEBI:195366"/>
    </ligand>
</feature>
<evidence type="ECO:0000256" key="4">
    <source>
        <dbReference type="HAMAP-Rule" id="MF_01930"/>
    </source>
</evidence>
<dbReference type="SUPFAM" id="SSF53328">
    <property type="entry name" value="Formyltransferase"/>
    <property type="match status" value="1"/>
</dbReference>
<keyword evidence="7" id="KW-1185">Reference proteome</keyword>
<name>A0A7Z9BS85_9CYAN</name>
<dbReference type="Gene3D" id="3.40.50.170">
    <property type="entry name" value="Formyl transferase, N-terminal domain"/>
    <property type="match status" value="1"/>
</dbReference>
<dbReference type="Pfam" id="PF00551">
    <property type="entry name" value="Formyl_trans_N"/>
    <property type="match status" value="1"/>
</dbReference>
<evidence type="ECO:0000313" key="7">
    <source>
        <dbReference type="Proteomes" id="UP000182190"/>
    </source>
</evidence>
<gene>
    <name evidence="4" type="primary">purN</name>
    <name evidence="6" type="ORF">PL9631_570011</name>
</gene>
<dbReference type="InterPro" id="IPR036477">
    <property type="entry name" value="Formyl_transf_N_sf"/>
</dbReference>
<sequence>MVGLIYIGVKHSMDRNMSEIDSTCCLISPAIPSPLFVEGSPVKIGVLASGSGTNFEAIAQAIKDQQLNAKIQVLIYNNPDAKVIERAEKFGVKTILLNHRHYKKREDLDQAIVQTLQEHDVDWIVFAGWMRIVTQVLVDAFPHKIINLHPSLLPSFPGIRGVEQALEAQVKITGCSVHLVELEVDSGPILMQAAVPILPDDTPETLHARIQIQEHKILIGAISLVSQWQNGGNG</sequence>
<proteinExistence type="inferred from homology"/>
<dbReference type="InterPro" id="IPR002376">
    <property type="entry name" value="Formyl_transf_N"/>
</dbReference>
<dbReference type="HAMAP" id="MF_01930">
    <property type="entry name" value="PurN"/>
    <property type="match status" value="1"/>
</dbReference>
<protein>
    <recommendedName>
        <fullName evidence="4">Phosphoribosylglycinamide formyltransferase</fullName>
        <ecNumber evidence="4">2.1.2.2</ecNumber>
    </recommendedName>
    <alternativeName>
        <fullName evidence="4">5'-phosphoribosylglycinamide transformylase</fullName>
    </alternativeName>
    <alternativeName>
        <fullName evidence="4">GAR transformylase</fullName>
        <shortName evidence="4">GART</shortName>
    </alternativeName>
</protein>
<evidence type="ECO:0000256" key="3">
    <source>
        <dbReference type="ARBA" id="ARBA00022755"/>
    </source>
</evidence>